<evidence type="ECO:0000256" key="5">
    <source>
        <dbReference type="ARBA" id="ARBA00015486"/>
    </source>
</evidence>
<dbReference type="KEGG" id="hprf:HLPR_02720"/>
<keyword evidence="13" id="KW-1185">Reference proteome</keyword>
<dbReference type="GO" id="GO:0009236">
    <property type="term" value="P:cobalamin biosynthetic process"/>
    <property type="evidence" value="ECO:0007669"/>
    <property type="project" value="UniProtKB-UniRule"/>
</dbReference>
<evidence type="ECO:0000256" key="2">
    <source>
        <dbReference type="ARBA" id="ARBA00005049"/>
    </source>
</evidence>
<dbReference type="PANTHER" id="PTHR43463:SF1">
    <property type="entry name" value="NICOTINATE-NUCLEOTIDE--DIMETHYLBENZIMIDAZOLE PHOSPHORIBOSYLTRANSFERASE"/>
    <property type="match status" value="1"/>
</dbReference>
<comment type="pathway">
    <text evidence="2 11">Nucleoside biosynthesis; alpha-ribazole biosynthesis; alpha-ribazole from 5,6-dimethylbenzimidazole: step 1/2.</text>
</comment>
<dbReference type="PANTHER" id="PTHR43463">
    <property type="entry name" value="NICOTINATE-NUCLEOTIDE--DIMETHYLBENZIMIDAZOLE PHOSPHORIBOSYLTRANSFERASE"/>
    <property type="match status" value="1"/>
</dbReference>
<dbReference type="InterPro" id="IPR003200">
    <property type="entry name" value="Nict_dMeBzImd_PRibTrfase"/>
</dbReference>
<dbReference type="EC" id="2.4.2.21" evidence="4 11"/>
<comment type="function">
    <text evidence="1 11">Catalyzes the synthesis of alpha-ribazole-5'-phosphate from nicotinate mononucleotide (NAMN) and 5,6-dimethylbenzimidazole (DMB).</text>
</comment>
<dbReference type="Pfam" id="PF02277">
    <property type="entry name" value="DBI_PRT"/>
    <property type="match status" value="1"/>
</dbReference>
<dbReference type="EMBL" id="AP028654">
    <property type="protein sequence ID" value="BEP27941.1"/>
    <property type="molecule type" value="Genomic_DNA"/>
</dbReference>
<dbReference type="InterPro" id="IPR036087">
    <property type="entry name" value="Nict_dMeBzImd_PRibTrfase_sf"/>
</dbReference>
<proteinExistence type="inferred from homology"/>
<evidence type="ECO:0000313" key="12">
    <source>
        <dbReference type="EMBL" id="BEP27941.1"/>
    </source>
</evidence>
<dbReference type="FunFam" id="3.40.50.10210:FF:000001">
    <property type="entry name" value="Nicotinate-nucleotide--dimethylbenzimidazole phosphoribosyltransferase"/>
    <property type="match status" value="1"/>
</dbReference>
<evidence type="ECO:0000256" key="10">
    <source>
        <dbReference type="ARBA" id="ARBA00047340"/>
    </source>
</evidence>
<dbReference type="NCBIfam" id="NF000996">
    <property type="entry name" value="PRK00105.1"/>
    <property type="match status" value="1"/>
</dbReference>
<feature type="active site" description="Proton acceptor" evidence="11">
    <location>
        <position position="315"/>
    </location>
</feature>
<sequence length="346" mass="36830">MLESTLRKIKSVNKKTALKSIERVDNLVKPKGSLGMLEEIVVKLSAIQNTKFPKISNKEIIVFASDHGIFEEGVAITPREVTLIQAENMILGVTGVCALAKNANSKVIVVDVGIDADVKNNKIINKKIRKGTSNFTKGPAMSREEAIRSIEIGIEIANSRIDLGADILGTGEMGIGNTTPSSAILSVIGGYKPSEVTGIGANLPLERLEKKIDVIDKGIKFNKPNKNDPIDVLSKVGGFEIGAMAGAMIGGASRGVPVIVDGFISSAAALIAIKLEPKVKDYLFASHFSKEKGAFLASKELGLKTPLHLDLRLGEGTGAAIMFSIIEFALAMNNNMVTFDEGGFKL</sequence>
<organism evidence="12 13">
    <name type="scientific">Helicovermis profundi</name>
    <dbReference type="NCBI Taxonomy" id="3065157"/>
    <lineage>
        <taxon>Bacteria</taxon>
        <taxon>Bacillati</taxon>
        <taxon>Bacillota</taxon>
        <taxon>Clostridia</taxon>
        <taxon>Helicovermis</taxon>
    </lineage>
</organism>
<comment type="catalytic activity">
    <reaction evidence="10 11">
        <text>5,6-dimethylbenzimidazole + nicotinate beta-D-ribonucleotide = alpha-ribazole 5'-phosphate + nicotinate + H(+)</text>
        <dbReference type="Rhea" id="RHEA:11196"/>
        <dbReference type="ChEBI" id="CHEBI:15378"/>
        <dbReference type="ChEBI" id="CHEBI:15890"/>
        <dbReference type="ChEBI" id="CHEBI:32544"/>
        <dbReference type="ChEBI" id="CHEBI:57502"/>
        <dbReference type="ChEBI" id="CHEBI:57918"/>
        <dbReference type="EC" id="2.4.2.21"/>
    </reaction>
</comment>
<evidence type="ECO:0000256" key="3">
    <source>
        <dbReference type="ARBA" id="ARBA00007110"/>
    </source>
</evidence>
<name>A0AAU9E0W2_9FIRM</name>
<dbReference type="Gene3D" id="3.40.50.10210">
    <property type="match status" value="1"/>
</dbReference>
<evidence type="ECO:0000313" key="13">
    <source>
        <dbReference type="Proteomes" id="UP001321786"/>
    </source>
</evidence>
<evidence type="ECO:0000256" key="8">
    <source>
        <dbReference type="ARBA" id="ARBA00022679"/>
    </source>
</evidence>
<dbReference type="GO" id="GO:0008939">
    <property type="term" value="F:nicotinate-nucleotide-dimethylbenzimidazole phosphoribosyltransferase activity"/>
    <property type="evidence" value="ECO:0007669"/>
    <property type="project" value="UniProtKB-UniRule"/>
</dbReference>
<dbReference type="SUPFAM" id="SSF52733">
    <property type="entry name" value="Nicotinate mononucleotide:5,6-dimethylbenzimidazole phosphoribosyltransferase (CobT)"/>
    <property type="match status" value="1"/>
</dbReference>
<dbReference type="InterPro" id="IPR023195">
    <property type="entry name" value="Nict_dMeBzImd_PRibTrfase_N"/>
</dbReference>
<keyword evidence="8 11" id="KW-0808">Transferase</keyword>
<reference evidence="12 13" key="1">
    <citation type="submission" date="2023-08" db="EMBL/GenBank/DDBJ databases">
        <title>Helicovermis profunda gen. nov., sp. nov., a novel mesophilic, fermentative bacterium within the Bacillota from a deep-sea hydrothermal vent chimney.</title>
        <authorList>
            <person name="Miyazaki U."/>
            <person name="Mizutani D."/>
            <person name="Hashimoto Y."/>
            <person name="Tame A."/>
            <person name="Sawayama S."/>
            <person name="Miyazaki J."/>
            <person name="Takai K."/>
            <person name="Nakagawa S."/>
        </authorList>
    </citation>
    <scope>NUCLEOTIDE SEQUENCE [LARGE SCALE GENOMIC DNA]</scope>
    <source>
        <strain evidence="12 13">S502</strain>
    </source>
</reference>
<dbReference type="Proteomes" id="UP001321786">
    <property type="component" value="Chromosome"/>
</dbReference>
<protein>
    <recommendedName>
        <fullName evidence="5 11">Nicotinate-nucleotide--dimethylbenzimidazole phosphoribosyltransferase</fullName>
        <shortName evidence="11">NN:DBI PRT</shortName>
        <ecNumber evidence="4 11">2.4.2.21</ecNumber>
    </recommendedName>
    <alternativeName>
        <fullName evidence="9 11">N(1)-alpha-phosphoribosyltransferase</fullName>
    </alternativeName>
</protein>
<dbReference type="CDD" id="cd02439">
    <property type="entry name" value="DMB-PRT_CobT"/>
    <property type="match status" value="1"/>
</dbReference>
<dbReference type="Gene3D" id="1.10.1610.10">
    <property type="match status" value="1"/>
</dbReference>
<accession>A0AAU9E0W2</accession>
<dbReference type="NCBIfam" id="TIGR03160">
    <property type="entry name" value="cobT_DBIPRT"/>
    <property type="match status" value="1"/>
</dbReference>
<evidence type="ECO:0000256" key="4">
    <source>
        <dbReference type="ARBA" id="ARBA00011991"/>
    </source>
</evidence>
<dbReference type="HAMAP" id="MF_00230">
    <property type="entry name" value="CobT"/>
    <property type="match status" value="1"/>
</dbReference>
<evidence type="ECO:0000256" key="1">
    <source>
        <dbReference type="ARBA" id="ARBA00002197"/>
    </source>
</evidence>
<comment type="similarity">
    <text evidence="3 11">Belongs to the CobT family.</text>
</comment>
<keyword evidence="6 11" id="KW-0169">Cobalamin biosynthesis</keyword>
<evidence type="ECO:0000256" key="7">
    <source>
        <dbReference type="ARBA" id="ARBA00022676"/>
    </source>
</evidence>
<dbReference type="RefSeq" id="WP_338536299.1">
    <property type="nucleotide sequence ID" value="NZ_AP028654.1"/>
</dbReference>
<evidence type="ECO:0000256" key="9">
    <source>
        <dbReference type="ARBA" id="ARBA00030686"/>
    </source>
</evidence>
<dbReference type="AlphaFoldDB" id="A0AAU9E0W2"/>
<keyword evidence="7 11" id="KW-0328">Glycosyltransferase</keyword>
<evidence type="ECO:0000256" key="11">
    <source>
        <dbReference type="HAMAP-Rule" id="MF_00230"/>
    </source>
</evidence>
<dbReference type="InterPro" id="IPR017846">
    <property type="entry name" value="Nict_dMeBzImd_PRibTrfase_bact"/>
</dbReference>
<gene>
    <name evidence="11 12" type="primary">cobT</name>
    <name evidence="12" type="ORF">HLPR_02720</name>
</gene>
<evidence type="ECO:0000256" key="6">
    <source>
        <dbReference type="ARBA" id="ARBA00022573"/>
    </source>
</evidence>